<evidence type="ECO:0000256" key="7">
    <source>
        <dbReference type="ARBA" id="ARBA00023125"/>
    </source>
</evidence>
<dbReference type="SUPFAM" id="SSF52172">
    <property type="entry name" value="CheY-like"/>
    <property type="match status" value="1"/>
</dbReference>
<dbReference type="InterPro" id="IPR001789">
    <property type="entry name" value="Sig_transdc_resp-reg_receiver"/>
</dbReference>
<dbReference type="PROSITE" id="PS50110">
    <property type="entry name" value="RESPONSE_REGULATORY"/>
    <property type="match status" value="1"/>
</dbReference>
<evidence type="ECO:0000256" key="3">
    <source>
        <dbReference type="ARBA" id="ARBA00022490"/>
    </source>
</evidence>
<dbReference type="GO" id="GO:0043565">
    <property type="term" value="F:sequence-specific DNA binding"/>
    <property type="evidence" value="ECO:0007669"/>
    <property type="project" value="InterPro"/>
</dbReference>
<dbReference type="CDD" id="cd17536">
    <property type="entry name" value="REC_YesN-like"/>
    <property type="match status" value="1"/>
</dbReference>
<evidence type="ECO:0000256" key="1">
    <source>
        <dbReference type="ARBA" id="ARBA00004496"/>
    </source>
</evidence>
<dbReference type="EMBL" id="FRAC01000018">
    <property type="protein sequence ID" value="SHK84670.1"/>
    <property type="molecule type" value="Genomic_DNA"/>
</dbReference>
<dbReference type="GO" id="GO:0000160">
    <property type="term" value="P:phosphorelay signal transduction system"/>
    <property type="evidence" value="ECO:0007669"/>
    <property type="project" value="UniProtKB-KW"/>
</dbReference>
<dbReference type="PROSITE" id="PS01124">
    <property type="entry name" value="HTH_ARAC_FAMILY_2"/>
    <property type="match status" value="1"/>
</dbReference>
<organism evidence="14 15">
    <name type="scientific">Anaerocolumna jejuensis DSM 15929</name>
    <dbReference type="NCBI Taxonomy" id="1121322"/>
    <lineage>
        <taxon>Bacteria</taxon>
        <taxon>Bacillati</taxon>
        <taxon>Bacillota</taxon>
        <taxon>Clostridia</taxon>
        <taxon>Lachnospirales</taxon>
        <taxon>Lachnospiraceae</taxon>
        <taxon>Anaerocolumna</taxon>
    </lineage>
</organism>
<dbReference type="STRING" id="1121322.SAMN02745136_03500"/>
<protein>
    <recommendedName>
        <fullName evidence="2">Stage 0 sporulation protein A homolog</fullName>
    </recommendedName>
</protein>
<dbReference type="SMART" id="SM00448">
    <property type="entry name" value="REC"/>
    <property type="match status" value="1"/>
</dbReference>
<evidence type="ECO:0000256" key="2">
    <source>
        <dbReference type="ARBA" id="ARBA00018672"/>
    </source>
</evidence>
<evidence type="ECO:0000256" key="6">
    <source>
        <dbReference type="ARBA" id="ARBA00023015"/>
    </source>
</evidence>
<keyword evidence="6" id="KW-0805">Transcription regulation</keyword>
<feature type="modified residue" description="4-aspartylphosphate" evidence="10">
    <location>
        <position position="55"/>
    </location>
</feature>
<dbReference type="Proteomes" id="UP000184386">
    <property type="component" value="Unassembled WGS sequence"/>
</dbReference>
<dbReference type="PANTHER" id="PTHR42713:SF3">
    <property type="entry name" value="TRANSCRIPTIONAL REGULATORY PROTEIN HPTR"/>
    <property type="match status" value="1"/>
</dbReference>
<dbReference type="PANTHER" id="PTHR42713">
    <property type="entry name" value="HISTIDINE KINASE-RELATED"/>
    <property type="match status" value="1"/>
</dbReference>
<dbReference type="RefSeq" id="WP_073278137.1">
    <property type="nucleotide sequence ID" value="NZ_FRAC01000018.1"/>
</dbReference>
<gene>
    <name evidence="14" type="ORF">SAMN02745136_03500</name>
</gene>
<dbReference type="GO" id="GO:0003700">
    <property type="term" value="F:DNA-binding transcription factor activity"/>
    <property type="evidence" value="ECO:0007669"/>
    <property type="project" value="InterPro"/>
</dbReference>
<evidence type="ECO:0000256" key="4">
    <source>
        <dbReference type="ARBA" id="ARBA00022553"/>
    </source>
</evidence>
<evidence type="ECO:0000313" key="14">
    <source>
        <dbReference type="EMBL" id="SHK84670.1"/>
    </source>
</evidence>
<evidence type="ECO:0000259" key="13">
    <source>
        <dbReference type="PROSITE" id="PS50110"/>
    </source>
</evidence>
<dbReference type="Pfam" id="PF12833">
    <property type="entry name" value="HTH_18"/>
    <property type="match status" value="1"/>
</dbReference>
<keyword evidence="3" id="KW-0963">Cytoplasm</keyword>
<evidence type="ECO:0000259" key="12">
    <source>
        <dbReference type="PROSITE" id="PS01124"/>
    </source>
</evidence>
<keyword evidence="15" id="KW-1185">Reference proteome</keyword>
<dbReference type="InterPro" id="IPR018060">
    <property type="entry name" value="HTH_AraC"/>
</dbReference>
<comment type="function">
    <text evidence="9">May play the central regulatory role in sporulation. It may be an element of the effector pathway responsible for the activation of sporulation genes in response to nutritional stress. Spo0A may act in concert with spo0H (a sigma factor) to control the expression of some genes that are critical to the sporulation process.</text>
</comment>
<proteinExistence type="predicted"/>
<evidence type="ECO:0000256" key="10">
    <source>
        <dbReference type="PROSITE-ProRule" id="PRU00169"/>
    </source>
</evidence>
<sequence>MYKLVIADDEKIIRDGLSKIINWSELGFEIAGVLSDGQEIVEYLEYMTADVILTDIKMLHLSGIDVAKYVYDNSIYTKVVFISGHKEFELALQGMKYGVEDYLLKPTNVKNLKEAFEKIKKNLDEKSKQNETEQAEKARLEEALPILKERFFSDLILGVVDNKELITNRMSILYPQINLECSCCILADIIITDYANFMDSTWKYNFDQFEINVTNFMNIYNSKIFFHIVYKSEELFEIFGILSDVSYSNDNAGKICGEEFEQFVYELTTTFNFQAKFEIKKIFGSIFEVIEYRETILSSHLRVKSGILHLQEQKKLIISNISIGNISTAQKIFHNILDELKNSDIIYRNNFIVDIFSTINEVIKSVNIELWNAIQPYLNYSGIIALNNGDETRMYCDRIFDKIKLAGSKTNEFDTGSLINKARQYIQDNITQDISQEETANQLYISTAHLSRLFKKQTGENFSQYVTRMKIDKAIELLRDPKYKTYQVSEYLSYKTSRYFSKLFRNQTGMNPSEYRSKVLNIGGEADDEV</sequence>
<keyword evidence="7 14" id="KW-0238">DNA-binding</keyword>
<dbReference type="AlphaFoldDB" id="A0A1M6VT67"/>
<keyword evidence="5" id="KW-0902">Two-component regulatory system</keyword>
<evidence type="ECO:0000256" key="5">
    <source>
        <dbReference type="ARBA" id="ARBA00023012"/>
    </source>
</evidence>
<dbReference type="GO" id="GO:0005737">
    <property type="term" value="C:cytoplasm"/>
    <property type="evidence" value="ECO:0007669"/>
    <property type="project" value="UniProtKB-SubCell"/>
</dbReference>
<dbReference type="SUPFAM" id="SSF46689">
    <property type="entry name" value="Homeodomain-like"/>
    <property type="match status" value="2"/>
</dbReference>
<name>A0A1M6VT67_9FIRM</name>
<feature type="domain" description="Response regulatory" evidence="13">
    <location>
        <begin position="3"/>
        <end position="120"/>
    </location>
</feature>
<accession>A0A1M6VT67</accession>
<evidence type="ECO:0000256" key="9">
    <source>
        <dbReference type="ARBA" id="ARBA00024867"/>
    </source>
</evidence>
<dbReference type="Pfam" id="PF00072">
    <property type="entry name" value="Response_reg"/>
    <property type="match status" value="1"/>
</dbReference>
<feature type="domain" description="HTH araC/xylS-type" evidence="12">
    <location>
        <begin position="420"/>
        <end position="518"/>
    </location>
</feature>
<dbReference type="Gene3D" id="1.10.10.60">
    <property type="entry name" value="Homeodomain-like"/>
    <property type="match status" value="2"/>
</dbReference>
<dbReference type="InterPro" id="IPR051552">
    <property type="entry name" value="HptR"/>
</dbReference>
<dbReference type="SMART" id="SM00342">
    <property type="entry name" value="HTH_ARAC"/>
    <property type="match status" value="1"/>
</dbReference>
<feature type="coiled-coil region" evidence="11">
    <location>
        <begin position="109"/>
        <end position="150"/>
    </location>
</feature>
<keyword evidence="4 10" id="KW-0597">Phosphoprotein</keyword>
<comment type="subcellular location">
    <subcellularLocation>
        <location evidence="1">Cytoplasm</location>
    </subcellularLocation>
</comment>
<dbReference type="InterPro" id="IPR011006">
    <property type="entry name" value="CheY-like_superfamily"/>
</dbReference>
<reference evidence="14 15" key="1">
    <citation type="submission" date="2016-11" db="EMBL/GenBank/DDBJ databases">
        <authorList>
            <person name="Jaros S."/>
            <person name="Januszkiewicz K."/>
            <person name="Wedrychowicz H."/>
        </authorList>
    </citation>
    <scope>NUCLEOTIDE SEQUENCE [LARGE SCALE GENOMIC DNA]</scope>
    <source>
        <strain evidence="14 15">DSM 15929</strain>
    </source>
</reference>
<evidence type="ECO:0000313" key="15">
    <source>
        <dbReference type="Proteomes" id="UP000184386"/>
    </source>
</evidence>
<keyword evidence="8" id="KW-0804">Transcription</keyword>
<dbReference type="Gene3D" id="3.40.50.2300">
    <property type="match status" value="1"/>
</dbReference>
<evidence type="ECO:0000256" key="11">
    <source>
        <dbReference type="SAM" id="Coils"/>
    </source>
</evidence>
<dbReference type="InterPro" id="IPR009057">
    <property type="entry name" value="Homeodomain-like_sf"/>
</dbReference>
<keyword evidence="11" id="KW-0175">Coiled coil</keyword>
<evidence type="ECO:0000256" key="8">
    <source>
        <dbReference type="ARBA" id="ARBA00023163"/>
    </source>
</evidence>